<dbReference type="SUPFAM" id="SSF53850">
    <property type="entry name" value="Periplasmic binding protein-like II"/>
    <property type="match status" value="1"/>
</dbReference>
<dbReference type="PANTHER" id="PTHR43649:SF12">
    <property type="entry name" value="DIACETYLCHITOBIOSE BINDING PROTEIN DASA"/>
    <property type="match status" value="1"/>
</dbReference>
<comment type="similarity">
    <text evidence="2">Belongs to the bacterial solute-binding protein 1 family.</text>
</comment>
<gene>
    <name evidence="3" type="ORF">ACIPEN_20735</name>
</gene>
<dbReference type="PANTHER" id="PTHR43649">
    <property type="entry name" value="ARABINOSE-BINDING PROTEIN-RELATED"/>
    <property type="match status" value="1"/>
</dbReference>
<accession>A0ABW8F4P1</accession>
<comment type="subcellular location">
    <subcellularLocation>
        <location evidence="1">Periplasm</location>
    </subcellularLocation>
</comment>
<dbReference type="Proteomes" id="UP001617427">
    <property type="component" value="Unassembled WGS sequence"/>
</dbReference>
<name>A0ABW8F4P1_9BURK</name>
<dbReference type="EMBL" id="JBIUZV010000016">
    <property type="protein sequence ID" value="MFJ3048267.1"/>
    <property type="molecule type" value="Genomic_DNA"/>
</dbReference>
<proteinExistence type="inferred from homology"/>
<dbReference type="Gene3D" id="3.40.190.10">
    <property type="entry name" value="Periplasmic binding protein-like II"/>
    <property type="match status" value="2"/>
</dbReference>
<comment type="caution">
    <text evidence="3">The sequence shown here is derived from an EMBL/GenBank/DDBJ whole genome shotgun (WGS) entry which is preliminary data.</text>
</comment>
<sequence length="388" mass="42653">MSERTLLRIICWSHRRAVDPLLAALEGFHAAHPGIEIKVDQRPLSDFEHQGIDGVARAYDMVIYDHPFSGDIAKGEVFLPLEKHFPDLFGEQADRNYVGASLTSYRYRGSVWGAPIDAATQHALVRQDLLDAAGEAVPKTWAQAVALGERLQKRGLKLGLSVETPHALLAVAALMANQGQPWSTAPDQAFTIDRAAFKDGLQWVRRLLAFCPPEALGWNSIDLHEAMVARDDIAYCPCVYGYATYGEADMRKPLAFADFAGLRAPYHAGSAIGGTALGVSRYSKAPQAALAFVAYMVGAHIQDRTIPENHGQPALVSSWERKENDAIFNGFYSSVRASMDTVWVRPRMPGYAEFQRDAGNEVAAALRGELDDDKAIDEVLRLAEMFNP</sequence>
<evidence type="ECO:0000313" key="4">
    <source>
        <dbReference type="Proteomes" id="UP001617427"/>
    </source>
</evidence>
<dbReference type="RefSeq" id="WP_402703188.1">
    <property type="nucleotide sequence ID" value="NZ_JBIUZV010000016.1"/>
</dbReference>
<dbReference type="Pfam" id="PF01547">
    <property type="entry name" value="SBP_bac_1"/>
    <property type="match status" value="1"/>
</dbReference>
<dbReference type="InterPro" id="IPR050490">
    <property type="entry name" value="Bact_solute-bd_prot1"/>
</dbReference>
<keyword evidence="4" id="KW-1185">Reference proteome</keyword>
<evidence type="ECO:0000256" key="1">
    <source>
        <dbReference type="ARBA" id="ARBA00004418"/>
    </source>
</evidence>
<protein>
    <submittedName>
        <fullName evidence="3">ABC transporter substrate-binding protein</fullName>
    </submittedName>
</protein>
<organism evidence="3 4">
    <name type="scientific">Herbaspirillum chlorophenolicum</name>
    <dbReference type="NCBI Taxonomy" id="211589"/>
    <lineage>
        <taxon>Bacteria</taxon>
        <taxon>Pseudomonadati</taxon>
        <taxon>Pseudomonadota</taxon>
        <taxon>Betaproteobacteria</taxon>
        <taxon>Burkholderiales</taxon>
        <taxon>Oxalobacteraceae</taxon>
        <taxon>Herbaspirillum</taxon>
    </lineage>
</organism>
<reference evidence="3 4" key="1">
    <citation type="submission" date="2024-10" db="EMBL/GenBank/DDBJ databases">
        <title>The Natural Products Discovery Center: Release of the First 8490 Sequenced Strains for Exploring Actinobacteria Biosynthetic Diversity.</title>
        <authorList>
            <person name="Kalkreuter E."/>
            <person name="Kautsar S.A."/>
            <person name="Yang D."/>
            <person name="Bader C.D."/>
            <person name="Teijaro C.N."/>
            <person name="Fluegel L."/>
            <person name="Davis C.M."/>
            <person name="Simpson J.R."/>
            <person name="Lauterbach L."/>
            <person name="Steele A.D."/>
            <person name="Gui C."/>
            <person name="Meng S."/>
            <person name="Li G."/>
            <person name="Viehrig K."/>
            <person name="Ye F."/>
            <person name="Su P."/>
            <person name="Kiefer A.F."/>
            <person name="Nichols A."/>
            <person name="Cepeda A.J."/>
            <person name="Yan W."/>
            <person name="Fan B."/>
            <person name="Jiang Y."/>
            <person name="Adhikari A."/>
            <person name="Zheng C.-J."/>
            <person name="Schuster L."/>
            <person name="Cowan T.M."/>
            <person name="Smanski M.J."/>
            <person name="Chevrette M.G."/>
            <person name="De Carvalho L.P.S."/>
            <person name="Shen B."/>
        </authorList>
    </citation>
    <scope>NUCLEOTIDE SEQUENCE [LARGE SCALE GENOMIC DNA]</scope>
    <source>
        <strain evidence="3 4">NPDC087045</strain>
    </source>
</reference>
<dbReference type="InterPro" id="IPR006059">
    <property type="entry name" value="SBP"/>
</dbReference>
<evidence type="ECO:0000313" key="3">
    <source>
        <dbReference type="EMBL" id="MFJ3048267.1"/>
    </source>
</evidence>
<evidence type="ECO:0000256" key="2">
    <source>
        <dbReference type="ARBA" id="ARBA00008520"/>
    </source>
</evidence>